<sequence>MSPTVPQKKRRTVVALTDEVDTDDLHDVGEEILISGSDGSESEEELDNVDAEVQIEKLRVRDFNIRFPMIASRSSSAALVNALKRLTGKQMKEGNDMGFGLLVHLGIEKVPTRIAYWVVDNFDARRSEINLQDGRRLHIEAADVYRVLGFPNGDRPIVRKKKFQQCKILDDWLGIFGSKRKSIVAKDVAQEMLKHIHGGEVFRRHFIVLVIVCLIETSSNGYIAPQILGCLGDLTWVKEFDWCGYVVKGLVEHKIMWEKNKKKTFSGPMLFLTAFYVDRVILYSKNVVREFPTMKNWTHLLMKNRENAEIKSGGFGGGYPREPIPIVMGNNDAAILQNTPTVANFDIEGAGSRVDMFAERFMQKAKLLAITMVEIIAMVEGAPQQLAVTTQLQKFLDVSHQLLGPGNVGSRSTVEALVQTQFIDTQADEDFWGNPDMIAMIEEIESAMVKRNEFIKNLPDGPSFSLGLTQEEDAGLEYENEYFDFSLRDDDTEEVQFVRSGIQSSGIVINDNGSADGAIFDKQLLEKDRMDVEPFEDLTNVMSKEKEFVEPLPHQMERRNRVNMKKTEKFMSPYVLRTVDISAKVSKLEKELWYWIFYSEEANDEEIMFASAGVAVNRGDMLIMRQNVVIRSNILDAWSSVMNHKELSRSPDSHYRFFASTKPACFEIENLNGSYDKKKVMDKFVRALDGDLKKSKGIKVANIELIVCFNVKNFRVDVIDDKVSSTDVDNSTSEGVPFLLSEVFTNYLRVKGMRAKAAALSKLKVNTLDLPCSGQHKNSDCWIYAMRHMEKYMGEGLKNWKCGMRSNCESLLKKMRIKYCAEILCADINVHKDRNPKEANFHYRTSCGDGPINIDKLLRNN</sequence>
<name>A0AAD4NWU6_PERFH</name>
<gene>
    <name evidence="1" type="ORF">C2S53_013829</name>
</gene>
<proteinExistence type="predicted"/>
<accession>A0AAD4NWU6</accession>
<comment type="caution">
    <text evidence="1">The sequence shown here is derived from an EMBL/GenBank/DDBJ whole genome shotgun (WGS) entry which is preliminary data.</text>
</comment>
<dbReference type="AlphaFoldDB" id="A0AAD4NWU6"/>
<dbReference type="EMBL" id="SDAM02029607">
    <property type="protein sequence ID" value="KAH6755377.1"/>
    <property type="molecule type" value="Genomic_DNA"/>
</dbReference>
<evidence type="ECO:0008006" key="3">
    <source>
        <dbReference type="Google" id="ProtNLM"/>
    </source>
</evidence>
<keyword evidence="2" id="KW-1185">Reference proteome</keyword>
<dbReference type="PANTHER" id="PTHR34835:SF90">
    <property type="entry name" value="AMINOTRANSFERASE-LIKE PLANT MOBILE DOMAIN-CONTAINING PROTEIN"/>
    <property type="match status" value="1"/>
</dbReference>
<protein>
    <recommendedName>
        <fullName evidence="3">Ubiquitin-like protease family profile domain-containing protein</fullName>
    </recommendedName>
</protein>
<organism evidence="1 2">
    <name type="scientific">Perilla frutescens var. hirtella</name>
    <name type="common">Perilla citriodora</name>
    <name type="synonym">Perilla setoyensis</name>
    <dbReference type="NCBI Taxonomy" id="608512"/>
    <lineage>
        <taxon>Eukaryota</taxon>
        <taxon>Viridiplantae</taxon>
        <taxon>Streptophyta</taxon>
        <taxon>Embryophyta</taxon>
        <taxon>Tracheophyta</taxon>
        <taxon>Spermatophyta</taxon>
        <taxon>Magnoliopsida</taxon>
        <taxon>eudicotyledons</taxon>
        <taxon>Gunneridae</taxon>
        <taxon>Pentapetalae</taxon>
        <taxon>asterids</taxon>
        <taxon>lamiids</taxon>
        <taxon>Lamiales</taxon>
        <taxon>Lamiaceae</taxon>
        <taxon>Nepetoideae</taxon>
        <taxon>Elsholtzieae</taxon>
        <taxon>Perilla</taxon>
    </lineage>
</organism>
<dbReference type="Proteomes" id="UP001190926">
    <property type="component" value="Unassembled WGS sequence"/>
</dbReference>
<evidence type="ECO:0000313" key="2">
    <source>
        <dbReference type="Proteomes" id="UP001190926"/>
    </source>
</evidence>
<reference evidence="1 2" key="1">
    <citation type="journal article" date="2021" name="Nat. Commun.">
        <title>Incipient diploidization of the medicinal plant Perilla within 10,000 years.</title>
        <authorList>
            <person name="Zhang Y."/>
            <person name="Shen Q."/>
            <person name="Leng L."/>
            <person name="Zhang D."/>
            <person name="Chen S."/>
            <person name="Shi Y."/>
            <person name="Ning Z."/>
            <person name="Chen S."/>
        </authorList>
    </citation>
    <scope>NUCLEOTIDE SEQUENCE [LARGE SCALE GENOMIC DNA]</scope>
    <source>
        <strain evidence="2">cv. PC099</strain>
    </source>
</reference>
<dbReference type="PANTHER" id="PTHR34835">
    <property type="entry name" value="OS07G0283600 PROTEIN-RELATED"/>
    <property type="match status" value="1"/>
</dbReference>
<evidence type="ECO:0000313" key="1">
    <source>
        <dbReference type="EMBL" id="KAH6755377.1"/>
    </source>
</evidence>